<evidence type="ECO:0000313" key="3">
    <source>
        <dbReference type="Proteomes" id="UP000800041"/>
    </source>
</evidence>
<gene>
    <name evidence="2" type="ORF">K402DRAFT_399701</name>
</gene>
<protein>
    <submittedName>
        <fullName evidence="2">Uncharacterized protein</fullName>
    </submittedName>
</protein>
<organism evidence="2 3">
    <name type="scientific">Aulographum hederae CBS 113979</name>
    <dbReference type="NCBI Taxonomy" id="1176131"/>
    <lineage>
        <taxon>Eukaryota</taxon>
        <taxon>Fungi</taxon>
        <taxon>Dikarya</taxon>
        <taxon>Ascomycota</taxon>
        <taxon>Pezizomycotina</taxon>
        <taxon>Dothideomycetes</taxon>
        <taxon>Pleosporomycetidae</taxon>
        <taxon>Aulographales</taxon>
        <taxon>Aulographaceae</taxon>
    </lineage>
</organism>
<evidence type="ECO:0000256" key="1">
    <source>
        <dbReference type="SAM" id="MobiDB-lite"/>
    </source>
</evidence>
<sequence>MTRAKPLPRTLYRGSDPEWQEFKKFYADSKRIKAAQLKLVAIIRGHVGRAKSSAAALGKIDSSKGRFWLELSVPDGPPQEYEISGIAITDTYIAWADKTMSQVNYQKQQDLLWPSATFWSFYATSKFIFKQSMQRLKQGLGIEPSTQDRHQQILNHSKNTRDIVDALRNKQSPFRPGSGDSSTGETPGQPTSTITPPSNIPKGAPGQRGSFPQITEMQAPGSRNPQAYAIFFSSLVKNQKKFSRDPPRGTIVVSGLIEILGSKARITLDVTAAYDPKRNEYVVISAAPRQFTRKVQVPKGGK</sequence>
<keyword evidence="3" id="KW-1185">Reference proteome</keyword>
<dbReference type="OrthoDB" id="5316527at2759"/>
<evidence type="ECO:0000313" key="2">
    <source>
        <dbReference type="EMBL" id="KAF1992614.1"/>
    </source>
</evidence>
<dbReference type="AlphaFoldDB" id="A0A6G1HHQ5"/>
<feature type="region of interest" description="Disordered" evidence="1">
    <location>
        <begin position="170"/>
        <end position="213"/>
    </location>
</feature>
<dbReference type="EMBL" id="ML977137">
    <property type="protein sequence ID" value="KAF1992614.1"/>
    <property type="molecule type" value="Genomic_DNA"/>
</dbReference>
<feature type="compositionally biased region" description="Low complexity" evidence="1">
    <location>
        <begin position="190"/>
        <end position="201"/>
    </location>
</feature>
<accession>A0A6G1HHQ5</accession>
<reference evidence="2" key="1">
    <citation type="journal article" date="2020" name="Stud. Mycol.">
        <title>101 Dothideomycetes genomes: a test case for predicting lifestyles and emergence of pathogens.</title>
        <authorList>
            <person name="Haridas S."/>
            <person name="Albert R."/>
            <person name="Binder M."/>
            <person name="Bloem J."/>
            <person name="Labutti K."/>
            <person name="Salamov A."/>
            <person name="Andreopoulos B."/>
            <person name="Baker S."/>
            <person name="Barry K."/>
            <person name="Bills G."/>
            <person name="Bluhm B."/>
            <person name="Cannon C."/>
            <person name="Castanera R."/>
            <person name="Culley D."/>
            <person name="Daum C."/>
            <person name="Ezra D."/>
            <person name="Gonzalez J."/>
            <person name="Henrissat B."/>
            <person name="Kuo A."/>
            <person name="Liang C."/>
            <person name="Lipzen A."/>
            <person name="Lutzoni F."/>
            <person name="Magnuson J."/>
            <person name="Mondo S."/>
            <person name="Nolan M."/>
            <person name="Ohm R."/>
            <person name="Pangilinan J."/>
            <person name="Park H.-J."/>
            <person name="Ramirez L."/>
            <person name="Alfaro M."/>
            <person name="Sun H."/>
            <person name="Tritt A."/>
            <person name="Yoshinaga Y."/>
            <person name="Zwiers L.-H."/>
            <person name="Turgeon B."/>
            <person name="Goodwin S."/>
            <person name="Spatafora J."/>
            <person name="Crous P."/>
            <person name="Grigoriev I."/>
        </authorList>
    </citation>
    <scope>NUCLEOTIDE SEQUENCE</scope>
    <source>
        <strain evidence="2">CBS 113979</strain>
    </source>
</reference>
<name>A0A6G1HHQ5_9PEZI</name>
<feature type="compositionally biased region" description="Polar residues" evidence="1">
    <location>
        <begin position="179"/>
        <end position="189"/>
    </location>
</feature>
<proteinExistence type="predicted"/>
<dbReference type="Proteomes" id="UP000800041">
    <property type="component" value="Unassembled WGS sequence"/>
</dbReference>